<accession>A0A0G4F8B4</accession>
<feature type="transmembrane region" description="Helical" evidence="2">
    <location>
        <begin position="258"/>
        <end position="276"/>
    </location>
</feature>
<dbReference type="InParanoid" id="A0A0G4F8B4"/>
<gene>
    <name evidence="3" type="ORF">Vbra_21233</name>
</gene>
<feature type="transmembrane region" description="Helical" evidence="2">
    <location>
        <begin position="176"/>
        <end position="193"/>
    </location>
</feature>
<keyword evidence="2" id="KW-1133">Transmembrane helix</keyword>
<evidence type="ECO:0000256" key="2">
    <source>
        <dbReference type="SAM" id="Phobius"/>
    </source>
</evidence>
<reference evidence="3 4" key="1">
    <citation type="submission" date="2014-11" db="EMBL/GenBank/DDBJ databases">
        <authorList>
            <person name="Zhu J."/>
            <person name="Qi W."/>
            <person name="Song R."/>
        </authorList>
    </citation>
    <scope>NUCLEOTIDE SEQUENCE [LARGE SCALE GENOMIC DNA]</scope>
</reference>
<keyword evidence="2" id="KW-0472">Membrane</keyword>
<evidence type="ECO:0000313" key="4">
    <source>
        <dbReference type="Proteomes" id="UP000041254"/>
    </source>
</evidence>
<dbReference type="AlphaFoldDB" id="A0A0G4F8B4"/>
<dbReference type="VEuPathDB" id="CryptoDB:Vbra_21233"/>
<sequence>MEGPSVAEQCFGCSKVACRVCVTTLKFLTSFNMKLYFFWSAIIYIGAATFAYIMRDRIMFLPCPDAAIEANACPEYCNDVPPQYKRRLADSDPFSSPPATPRQLWPLADPSRGPRLRSLQRDNSTIGSDFSSFLAGFAGGPGNSTDAQAAVANRREKCKQTDCNVDVNLALLLSTYYIQGCIALIVSASFAYFDTKDEDKMGQLSCIESVMGCLCKKVPQSVRLLSIVNLIQLALLTCQTFIKEWEPQCGENDNLKNTIYAMSAVWLFQLVLGVMAKQTLRPPPWMFVPQRRGKGFVYAFGRFMRALGP</sequence>
<dbReference type="OrthoDB" id="336859at2759"/>
<dbReference type="Proteomes" id="UP000041254">
    <property type="component" value="Unassembled WGS sequence"/>
</dbReference>
<keyword evidence="4" id="KW-1185">Reference proteome</keyword>
<proteinExistence type="predicted"/>
<keyword evidence="2" id="KW-0812">Transmembrane</keyword>
<feature type="transmembrane region" description="Helical" evidence="2">
    <location>
        <begin position="35"/>
        <end position="54"/>
    </location>
</feature>
<evidence type="ECO:0000313" key="3">
    <source>
        <dbReference type="EMBL" id="CEM08957.1"/>
    </source>
</evidence>
<name>A0A0G4F8B4_VITBC</name>
<protein>
    <submittedName>
        <fullName evidence="3">Uncharacterized protein</fullName>
    </submittedName>
</protein>
<evidence type="ECO:0000256" key="1">
    <source>
        <dbReference type="SAM" id="MobiDB-lite"/>
    </source>
</evidence>
<feature type="region of interest" description="Disordered" evidence="1">
    <location>
        <begin position="90"/>
        <end position="115"/>
    </location>
</feature>
<organism evidence="3 4">
    <name type="scientific">Vitrella brassicaformis (strain CCMP3155)</name>
    <dbReference type="NCBI Taxonomy" id="1169540"/>
    <lineage>
        <taxon>Eukaryota</taxon>
        <taxon>Sar</taxon>
        <taxon>Alveolata</taxon>
        <taxon>Colpodellida</taxon>
        <taxon>Vitrellaceae</taxon>
        <taxon>Vitrella</taxon>
    </lineage>
</organism>
<dbReference type="EMBL" id="CDMY01000390">
    <property type="protein sequence ID" value="CEM08957.1"/>
    <property type="molecule type" value="Genomic_DNA"/>
</dbReference>